<comment type="cofactor">
    <cofactor evidence="1">
        <name>Zn(2+)</name>
        <dbReference type="ChEBI" id="CHEBI:29105"/>
    </cofactor>
</comment>
<dbReference type="InterPro" id="IPR012962">
    <property type="entry name" value="Pept_M54_archaemetzincn"/>
</dbReference>
<keyword evidence="4" id="KW-0378">Hydrolase</keyword>
<name>A0A2U3KT66_9BACT</name>
<accession>A0A2U3KT66</accession>
<dbReference type="SUPFAM" id="SSF55486">
    <property type="entry name" value="Metalloproteases ('zincins'), catalytic domain"/>
    <property type="match status" value="1"/>
</dbReference>
<reference evidence="8" key="1">
    <citation type="submission" date="2018-02" db="EMBL/GenBank/DDBJ databases">
        <authorList>
            <person name="Hausmann B."/>
        </authorList>
    </citation>
    <scope>NUCLEOTIDE SEQUENCE [LARGE SCALE GENOMIC DNA]</scope>
    <source>
        <strain evidence="8">Peat soil MAG SbA1</strain>
    </source>
</reference>
<evidence type="ECO:0000256" key="6">
    <source>
        <dbReference type="ARBA" id="ARBA00023049"/>
    </source>
</evidence>
<dbReference type="EMBL" id="OMOD01000141">
    <property type="protein sequence ID" value="SPF42856.1"/>
    <property type="molecule type" value="Genomic_DNA"/>
</dbReference>
<evidence type="ECO:0000256" key="4">
    <source>
        <dbReference type="ARBA" id="ARBA00022801"/>
    </source>
</evidence>
<dbReference type="PIRSF" id="PIRSF005785">
    <property type="entry name" value="Zn-prot_arch"/>
    <property type="match status" value="1"/>
</dbReference>
<evidence type="ECO:0000256" key="1">
    <source>
        <dbReference type="ARBA" id="ARBA00001947"/>
    </source>
</evidence>
<dbReference type="GO" id="GO:0008237">
    <property type="term" value="F:metallopeptidase activity"/>
    <property type="evidence" value="ECO:0007669"/>
    <property type="project" value="UniProtKB-KW"/>
</dbReference>
<evidence type="ECO:0000256" key="2">
    <source>
        <dbReference type="ARBA" id="ARBA00022670"/>
    </source>
</evidence>
<keyword evidence="3" id="KW-0479">Metal-binding</keyword>
<sequence>MNLVHLLPVGKVETSLLEELRAAIPECLHVACEILPVALDPDPSYHAERQQYHSSEILQRMHALVRPEDWRLLGIADVDLYIPILKYVFGEAQMGGPCALVSFHRLRQEFYGLNRDDALLTQRLLKESIHELGHTLDLRHCQDYRCAMASSHAVEWIDLRASTLCDSCQSQVQSKVPAAGGVSLRI</sequence>
<dbReference type="GO" id="GO:0006508">
    <property type="term" value="P:proteolysis"/>
    <property type="evidence" value="ECO:0007669"/>
    <property type="project" value="UniProtKB-KW"/>
</dbReference>
<dbReference type="CDD" id="cd11375">
    <property type="entry name" value="Peptidase_M54"/>
    <property type="match status" value="1"/>
</dbReference>
<dbReference type="AlphaFoldDB" id="A0A2U3KT66"/>
<dbReference type="OrthoDB" id="269208at2"/>
<dbReference type="GO" id="GO:0008270">
    <property type="term" value="F:zinc ion binding"/>
    <property type="evidence" value="ECO:0007669"/>
    <property type="project" value="InterPro"/>
</dbReference>
<keyword evidence="6" id="KW-0482">Metalloprotease</keyword>
<gene>
    <name evidence="7" type="ORF">SBA1_470075</name>
</gene>
<keyword evidence="5" id="KW-0862">Zinc</keyword>
<keyword evidence="2" id="KW-0645">Protease</keyword>
<organism evidence="7 8">
    <name type="scientific">Candidatus Sulfotelmatobacter kueseliae</name>
    <dbReference type="NCBI Taxonomy" id="2042962"/>
    <lineage>
        <taxon>Bacteria</taxon>
        <taxon>Pseudomonadati</taxon>
        <taxon>Acidobacteriota</taxon>
        <taxon>Terriglobia</taxon>
        <taxon>Terriglobales</taxon>
        <taxon>Candidatus Korobacteraceae</taxon>
        <taxon>Candidatus Sulfotelmatobacter</taxon>
    </lineage>
</organism>
<dbReference type="InterPro" id="IPR024079">
    <property type="entry name" value="MetalloPept_cat_dom_sf"/>
</dbReference>
<proteinExistence type="predicted"/>
<evidence type="ECO:0000256" key="5">
    <source>
        <dbReference type="ARBA" id="ARBA00022833"/>
    </source>
</evidence>
<dbReference type="PANTHER" id="PTHR15910">
    <property type="entry name" value="ARCHAEMETZINCIN"/>
    <property type="match status" value="1"/>
</dbReference>
<dbReference type="Pfam" id="PF07998">
    <property type="entry name" value="Peptidase_M54"/>
    <property type="match status" value="1"/>
</dbReference>
<dbReference type="NCBIfam" id="NF033823">
    <property type="entry name" value="archmetzin"/>
    <property type="match status" value="1"/>
</dbReference>
<dbReference type="Gene3D" id="3.40.390.10">
    <property type="entry name" value="Collagenase (Catalytic Domain)"/>
    <property type="match status" value="1"/>
</dbReference>
<evidence type="ECO:0000313" key="7">
    <source>
        <dbReference type="EMBL" id="SPF42856.1"/>
    </source>
</evidence>
<evidence type="ECO:0000256" key="3">
    <source>
        <dbReference type="ARBA" id="ARBA00022723"/>
    </source>
</evidence>
<protein>
    <submittedName>
        <fullName evidence="7">Peptidase, zinc-dependent</fullName>
    </submittedName>
</protein>
<dbReference type="InterPro" id="IPR012091">
    <property type="entry name" value="Pept_M54_archaemetzncn_arc/bac"/>
</dbReference>
<evidence type="ECO:0000313" key="8">
    <source>
        <dbReference type="Proteomes" id="UP000238701"/>
    </source>
</evidence>
<dbReference type="PANTHER" id="PTHR15910:SF1">
    <property type="entry name" value="ARCHAEMETZINCIN-2"/>
    <property type="match status" value="1"/>
</dbReference>
<dbReference type="Proteomes" id="UP000238701">
    <property type="component" value="Unassembled WGS sequence"/>
</dbReference>